<accession>A0ABP3RCN6</accession>
<reference evidence="2" key="1">
    <citation type="journal article" date="2019" name="Int. J. Syst. Evol. Microbiol.">
        <title>The Global Catalogue of Microorganisms (GCM) 10K type strain sequencing project: providing services to taxonomists for standard genome sequencing and annotation.</title>
        <authorList>
            <consortium name="The Broad Institute Genomics Platform"/>
            <consortium name="The Broad Institute Genome Sequencing Center for Infectious Disease"/>
            <person name="Wu L."/>
            <person name="Ma J."/>
        </authorList>
    </citation>
    <scope>NUCLEOTIDE SEQUENCE [LARGE SCALE GENOMIC DNA]</scope>
    <source>
        <strain evidence="2">JCM 15115</strain>
    </source>
</reference>
<keyword evidence="2" id="KW-1185">Reference proteome</keyword>
<dbReference type="RefSeq" id="WP_343805964.1">
    <property type="nucleotide sequence ID" value="NZ_BAAADE010000005.1"/>
</dbReference>
<evidence type="ECO:0000313" key="2">
    <source>
        <dbReference type="Proteomes" id="UP001424441"/>
    </source>
</evidence>
<comment type="caution">
    <text evidence="1">The sequence shown here is derived from an EMBL/GenBank/DDBJ whole genome shotgun (WGS) entry which is preliminary data.</text>
</comment>
<organism evidence="1 2">
    <name type="scientific">Paenochrobactrum glaciei</name>
    <dbReference type="NCBI Taxonomy" id="486407"/>
    <lineage>
        <taxon>Bacteria</taxon>
        <taxon>Pseudomonadati</taxon>
        <taxon>Pseudomonadota</taxon>
        <taxon>Alphaproteobacteria</taxon>
        <taxon>Hyphomicrobiales</taxon>
        <taxon>Brucellaceae</taxon>
        <taxon>Paenochrobactrum</taxon>
    </lineage>
</organism>
<name>A0ABP3RCN6_9HYPH</name>
<proteinExistence type="predicted"/>
<dbReference type="Proteomes" id="UP001424441">
    <property type="component" value="Unassembled WGS sequence"/>
</dbReference>
<protein>
    <submittedName>
        <fullName evidence="1">Uncharacterized protein</fullName>
    </submittedName>
</protein>
<sequence length="477" mass="53536">MKMTDIVIKRSNELIDPQAQILVDFLKEMGLPFENIIADIGQRKIIGDNIFTLIGDLPAEVKKDARYLSKFVVGAGFGLFDYSLNAVWNEVVINLRKKAVVYGLDIFFDAAVGGSKAREHYSTEDDLPSIKDSVLLDTSRKLELISDTTYKKLKHILDMRNDIGISHPNTYTINAYELLGYLQNCIQDVLNDNPTEAALQVQAFIKNLKTTTVVVDNTAKQSIERKITELPTHLCGSLMRTVFGIYVAVETDPTVRKNISLIAPALWAACADEAKYKLGIVLEGYNVNLFKDKHTLGQQFFDIVGGNAFRSPGERVIIVDELITELLDKHNGWDNFHHEPPIAAQLYSYVPDQNSIFDNLAQRLFKVVLICRIGRGVSYCEGVSPGGRKYYDSILELAGDKFAPHAMASLSHYEIKNQLHTALCRKHAKVALEIVKKNVINERLIECLEYLIANIETSMSCVDSGDFKKLSTGYFSW</sequence>
<gene>
    <name evidence="1" type="ORF">GCM10008943_24290</name>
</gene>
<evidence type="ECO:0000313" key="1">
    <source>
        <dbReference type="EMBL" id="GAA0607907.1"/>
    </source>
</evidence>
<dbReference type="EMBL" id="BAAADE010000005">
    <property type="protein sequence ID" value="GAA0607907.1"/>
    <property type="molecule type" value="Genomic_DNA"/>
</dbReference>